<accession>D8TWJ1</accession>
<evidence type="ECO:0000259" key="2">
    <source>
        <dbReference type="Pfam" id="PF12499"/>
    </source>
</evidence>
<dbReference type="KEGG" id="vcn:VOLCADRAFT_91237"/>
<name>D8TWJ1_VOLCA</name>
<sequence>MADTGACPSEPKGKKEEDSDNYNGKKLTPQEFYEKLKETKSRRQAAWWPCDTCKQRCEDPRLSLLKLLRLPSHQWATQNPRTRVEILRPIDHVDLVKACAAIGIELWSRKLLSGRILDEVHAEIQAKMDSEYAKDGGLAAFATDGWKNRLAFMGSPLVNVMKLLSFRTNGGRGGRNVNSHGLPPPQQQQTPIHRRNCYSPLLLSFPLHLLLVLLLFGSSAQIAAAVASPPPPPPMPPLATCGPYPVLYRDGVPVSAIRAPVISADYEDAISPAFLLQVVDVPRTRRSVGYYVNGTTTIVVQWKFTDRTSFSYGMLSEADFNAVYNGTSGCREPSGLTAMDYGQELDYASTAYFPIFEVAPPSYSSLVQPCGAPVTFYWFTSFLSHDFFGVAHVSWAAADWVHANDTTNPICPDSPTAWGYTKFAISYCPCPAQPPPPSPPPPPPMPPLPSCGDFPYVTYNGVPVTGYPAPVRSSVTGQVVTPAYIDASQGFPELVVDWQLESYVKYSFIFFPESIFLQIYNGGTGCRPPDAFMSTATDWVITTQGESPSPPPPAAKPPKAPRSPSSPKAPKPPKAPVPPKAPKPPKVPKAPNLSTPPPPVGNNNQLVQSFPFFTSCNARDVSLTPYRMSVPSGPWNTTASSATYCFRVAATATVNSASPCAGMTINRMEMIIESGCVDEDLNPIRSVTINGVSVVPLFSSKTWKGETYGIMTLRRLADIFPTTPSGGLYICLELARTSPCSTPAGMCYGNSCVFALSNDDFTCCPRLLGPLASRMGRLSPSGCG</sequence>
<feature type="region of interest" description="Disordered" evidence="1">
    <location>
        <begin position="1"/>
        <end position="26"/>
    </location>
</feature>
<keyword evidence="4" id="KW-1185">Reference proteome</keyword>
<dbReference type="InParanoid" id="D8TWJ1"/>
<dbReference type="AlphaFoldDB" id="D8TWJ1"/>
<gene>
    <name evidence="3" type="ORF">VOLCADRAFT_91237</name>
</gene>
<reference evidence="3 4" key="1">
    <citation type="journal article" date="2010" name="Science">
        <title>Genomic analysis of organismal complexity in the multicellular green alga Volvox carteri.</title>
        <authorList>
            <person name="Prochnik S.E."/>
            <person name="Umen J."/>
            <person name="Nedelcu A.M."/>
            <person name="Hallmann A."/>
            <person name="Miller S.M."/>
            <person name="Nishii I."/>
            <person name="Ferris P."/>
            <person name="Kuo A."/>
            <person name="Mitros T."/>
            <person name="Fritz-Laylin L.K."/>
            <person name="Hellsten U."/>
            <person name="Chapman J."/>
            <person name="Simakov O."/>
            <person name="Rensing S.A."/>
            <person name="Terry A."/>
            <person name="Pangilinan J."/>
            <person name="Kapitonov V."/>
            <person name="Jurka J."/>
            <person name="Salamov A."/>
            <person name="Shapiro H."/>
            <person name="Schmutz J."/>
            <person name="Grimwood J."/>
            <person name="Lindquist E."/>
            <person name="Lucas S."/>
            <person name="Grigoriev I.V."/>
            <person name="Schmitt R."/>
            <person name="Kirk D."/>
            <person name="Rokhsar D.S."/>
        </authorList>
    </citation>
    <scope>NUCLEOTIDE SEQUENCE [LARGE SCALE GENOMIC DNA]</scope>
    <source>
        <strain evidence="4">f. Nagariensis / Eve</strain>
    </source>
</reference>
<evidence type="ECO:0000313" key="3">
    <source>
        <dbReference type="EMBL" id="EFJ48163.1"/>
    </source>
</evidence>
<dbReference type="OrthoDB" id="533316at2759"/>
<feature type="compositionally biased region" description="Pro residues" evidence="1">
    <location>
        <begin position="548"/>
        <end position="561"/>
    </location>
</feature>
<dbReference type="GO" id="GO:0005884">
    <property type="term" value="C:actin filament"/>
    <property type="evidence" value="ECO:0007669"/>
    <property type="project" value="TreeGrafter"/>
</dbReference>
<dbReference type="PANTHER" id="PTHR45691:SF6">
    <property type="entry name" value="PROTEIN DIAPHANOUS"/>
    <property type="match status" value="1"/>
</dbReference>
<feature type="region of interest" description="Disordered" evidence="1">
    <location>
        <begin position="542"/>
        <end position="601"/>
    </location>
</feature>
<feature type="compositionally biased region" description="Pro residues" evidence="1">
    <location>
        <begin position="567"/>
        <end position="600"/>
    </location>
</feature>
<proteinExistence type="predicted"/>
<dbReference type="RefSeq" id="XP_002950848.1">
    <property type="nucleotide sequence ID" value="XM_002950802.1"/>
</dbReference>
<dbReference type="InterPro" id="IPR024616">
    <property type="entry name" value="Pherophorin"/>
</dbReference>
<dbReference type="Proteomes" id="UP000001058">
    <property type="component" value="Unassembled WGS sequence"/>
</dbReference>
<dbReference type="Pfam" id="PF12499">
    <property type="entry name" value="DUF3707"/>
    <property type="match status" value="1"/>
</dbReference>
<organism evidence="4">
    <name type="scientific">Volvox carteri f. nagariensis</name>
    <dbReference type="NCBI Taxonomy" id="3068"/>
    <lineage>
        <taxon>Eukaryota</taxon>
        <taxon>Viridiplantae</taxon>
        <taxon>Chlorophyta</taxon>
        <taxon>core chlorophytes</taxon>
        <taxon>Chlorophyceae</taxon>
        <taxon>CS clade</taxon>
        <taxon>Chlamydomonadales</taxon>
        <taxon>Volvocaceae</taxon>
        <taxon>Volvox</taxon>
    </lineage>
</organism>
<dbReference type="PANTHER" id="PTHR45691">
    <property type="entry name" value="PROTEIN DIAPHANOUS"/>
    <property type="match status" value="1"/>
</dbReference>
<feature type="domain" description="Pherophorin" evidence="2">
    <location>
        <begin position="610"/>
        <end position="765"/>
    </location>
</feature>
<dbReference type="GO" id="GO:0030041">
    <property type="term" value="P:actin filament polymerization"/>
    <property type="evidence" value="ECO:0007669"/>
    <property type="project" value="TreeGrafter"/>
</dbReference>
<evidence type="ECO:0000256" key="1">
    <source>
        <dbReference type="SAM" id="MobiDB-lite"/>
    </source>
</evidence>
<dbReference type="GeneID" id="9618271"/>
<dbReference type="InterPro" id="IPR051412">
    <property type="entry name" value="Formin_Homology_Diaphanous_sf"/>
</dbReference>
<protein>
    <recommendedName>
        <fullName evidence="2">Pherophorin domain-containing protein</fullName>
    </recommendedName>
</protein>
<dbReference type="EMBL" id="GL378341">
    <property type="protein sequence ID" value="EFJ48163.1"/>
    <property type="molecule type" value="Genomic_DNA"/>
</dbReference>
<evidence type="ECO:0000313" key="4">
    <source>
        <dbReference type="Proteomes" id="UP000001058"/>
    </source>
</evidence>